<dbReference type="InterPro" id="IPR038332">
    <property type="entry name" value="PPE_sf"/>
</dbReference>
<feature type="compositionally biased region" description="Basic residues" evidence="1">
    <location>
        <begin position="520"/>
        <end position="529"/>
    </location>
</feature>
<feature type="region of interest" description="Disordered" evidence="1">
    <location>
        <begin position="92"/>
        <end position="122"/>
    </location>
</feature>
<evidence type="ECO:0000313" key="2">
    <source>
        <dbReference type="EMBL" id="GAA3118274.1"/>
    </source>
</evidence>
<feature type="compositionally biased region" description="Gly residues" evidence="1">
    <location>
        <begin position="417"/>
        <end position="431"/>
    </location>
</feature>
<feature type="region of interest" description="Disordered" evidence="1">
    <location>
        <begin position="157"/>
        <end position="529"/>
    </location>
</feature>
<dbReference type="Gene3D" id="1.20.1260.20">
    <property type="entry name" value="PPE superfamily"/>
    <property type="match status" value="1"/>
</dbReference>
<feature type="compositionally biased region" description="Basic and acidic residues" evidence="1">
    <location>
        <begin position="103"/>
        <end position="122"/>
    </location>
</feature>
<evidence type="ECO:0008006" key="4">
    <source>
        <dbReference type="Google" id="ProtNLM"/>
    </source>
</evidence>
<proteinExistence type="predicted"/>
<dbReference type="Proteomes" id="UP001501637">
    <property type="component" value="Unassembled WGS sequence"/>
</dbReference>
<dbReference type="EMBL" id="BAAAUG010000082">
    <property type="protein sequence ID" value="GAA3118274.1"/>
    <property type="molecule type" value="Genomic_DNA"/>
</dbReference>
<keyword evidence="3" id="KW-1185">Reference proteome</keyword>
<feature type="compositionally biased region" description="Basic and acidic residues" evidence="1">
    <location>
        <begin position="216"/>
        <end position="228"/>
    </location>
</feature>
<evidence type="ECO:0000256" key="1">
    <source>
        <dbReference type="SAM" id="MobiDB-lite"/>
    </source>
</evidence>
<reference evidence="3" key="1">
    <citation type="journal article" date="2019" name="Int. J. Syst. Evol. Microbiol.">
        <title>The Global Catalogue of Microorganisms (GCM) 10K type strain sequencing project: providing services to taxonomists for standard genome sequencing and annotation.</title>
        <authorList>
            <consortium name="The Broad Institute Genomics Platform"/>
            <consortium name="The Broad Institute Genome Sequencing Center for Infectious Disease"/>
            <person name="Wu L."/>
            <person name="Ma J."/>
        </authorList>
    </citation>
    <scope>NUCLEOTIDE SEQUENCE [LARGE SCALE GENOMIC DNA]</scope>
    <source>
        <strain evidence="3">JCM 9092</strain>
    </source>
</reference>
<accession>A0ABP6MN55</accession>
<evidence type="ECO:0000313" key="3">
    <source>
        <dbReference type="Proteomes" id="UP001501637"/>
    </source>
</evidence>
<gene>
    <name evidence="2" type="ORF">GCM10010449_45430</name>
</gene>
<name>A0ABP6MN55_9ACTN</name>
<sequence>MSFEGHRLNDMIDLVEQANPADLESAGEALKKARNAIAVAAKELGEHIDRVDWEGASGEAFRKWGKNLVKDTHQLSDFADTASVQIASAGAGLASVRSSMPPRDQRTDPKTVEDIPTPKRVDGNAEYDAAAKAETHRQEAINQMNRLSSFYQVSQHSMAGQEPPTFSTMPNVGVPRPVEQDGYKPEGQGPAYSATAVGDGQVEPRRSVDAPMASDARPDDSSSPRIGEHGPIVAPDSIVSPDRPVGTEIDSVGTLPPQTVNPAPGSLPPGPGPTGIGGEPVPPLVGGPRNPGISGPVARTSVPAGGPKTSLPPPGRTMGPPGPTAGPGRSPSGPIGRTGPTAQGRSISGPTVTGQPPMGRAVTGGTPRPGDAKGPRSGISGTGAGRANGVVGGRPAPGPVSGSGASRVPRGPVIGTEGTGGSRSTDGGGKQRGVVGSTPHGTVGGGRLPRRSISNADGVVGTPNRRMPTRGGRGDGFTTGGTGLVRGSGGDRQRPDQDEDEGAQRPAHLVEDEETYLPSSRRHVPPVID</sequence>
<feature type="compositionally biased region" description="Polar residues" evidence="1">
    <location>
        <begin position="157"/>
        <end position="170"/>
    </location>
</feature>
<feature type="compositionally biased region" description="Pro residues" evidence="1">
    <location>
        <begin position="310"/>
        <end position="324"/>
    </location>
</feature>
<feature type="compositionally biased region" description="Gly residues" evidence="1">
    <location>
        <begin position="474"/>
        <end position="488"/>
    </location>
</feature>
<protein>
    <recommendedName>
        <fullName evidence="4">Translation initiation factor IF-2</fullName>
    </recommendedName>
</protein>
<feature type="compositionally biased region" description="Low complexity" evidence="1">
    <location>
        <begin position="399"/>
        <end position="409"/>
    </location>
</feature>
<organism evidence="2 3">
    <name type="scientific">Streptomyces rectiviolaceus</name>
    <dbReference type="NCBI Taxonomy" id="332591"/>
    <lineage>
        <taxon>Bacteria</taxon>
        <taxon>Bacillati</taxon>
        <taxon>Actinomycetota</taxon>
        <taxon>Actinomycetes</taxon>
        <taxon>Kitasatosporales</taxon>
        <taxon>Streptomycetaceae</taxon>
        <taxon>Streptomyces</taxon>
    </lineage>
</organism>
<comment type="caution">
    <text evidence="2">The sequence shown here is derived from an EMBL/GenBank/DDBJ whole genome shotgun (WGS) entry which is preliminary data.</text>
</comment>
<feature type="compositionally biased region" description="Polar residues" evidence="1">
    <location>
        <begin position="343"/>
        <end position="354"/>
    </location>
</feature>
<feature type="compositionally biased region" description="Gly residues" evidence="1">
    <location>
        <begin position="380"/>
        <end position="392"/>
    </location>
</feature>
<feature type="compositionally biased region" description="Low complexity" evidence="1">
    <location>
        <begin position="326"/>
        <end position="341"/>
    </location>
</feature>